<organism evidence="8 9">
    <name type="scientific">Granulicella aggregans</name>
    <dbReference type="NCBI Taxonomy" id="474949"/>
    <lineage>
        <taxon>Bacteria</taxon>
        <taxon>Pseudomonadati</taxon>
        <taxon>Acidobacteriota</taxon>
        <taxon>Terriglobia</taxon>
        <taxon>Terriglobales</taxon>
        <taxon>Acidobacteriaceae</taxon>
        <taxon>Granulicella</taxon>
    </lineage>
</organism>
<dbReference type="PROSITE" id="PS51898">
    <property type="entry name" value="TYR_RECOMBINASE"/>
    <property type="match status" value="1"/>
</dbReference>
<proteinExistence type="inferred from homology"/>
<feature type="domain" description="Core-binding (CB)" evidence="7">
    <location>
        <begin position="26"/>
        <end position="110"/>
    </location>
</feature>
<evidence type="ECO:0000256" key="4">
    <source>
        <dbReference type="ARBA" id="ARBA00023172"/>
    </source>
</evidence>
<dbReference type="InterPro" id="IPR010998">
    <property type="entry name" value="Integrase_recombinase_N"/>
</dbReference>
<dbReference type="InterPro" id="IPR013762">
    <property type="entry name" value="Integrase-like_cat_sf"/>
</dbReference>
<dbReference type="InterPro" id="IPR011010">
    <property type="entry name" value="DNA_brk_join_enz"/>
</dbReference>
<dbReference type="GO" id="GO:0006310">
    <property type="term" value="P:DNA recombination"/>
    <property type="evidence" value="ECO:0007669"/>
    <property type="project" value="UniProtKB-KW"/>
</dbReference>
<keyword evidence="4" id="KW-0233">DNA recombination</keyword>
<gene>
    <name evidence="8" type="ORF">HDF16_006050</name>
</gene>
<dbReference type="Pfam" id="PF00589">
    <property type="entry name" value="Phage_integrase"/>
    <property type="match status" value="1"/>
</dbReference>
<evidence type="ECO:0000256" key="3">
    <source>
        <dbReference type="ARBA" id="ARBA00023125"/>
    </source>
</evidence>
<evidence type="ECO:0000256" key="1">
    <source>
        <dbReference type="ARBA" id="ARBA00008857"/>
    </source>
</evidence>
<sequence length="325" mass="36315">MIMVETQKSSYPALVPASVRLPALFQAMPEGGRRFWEFFTVNIRNANTRRAYFKAVEGFAAWCEERSLGDLAGVTPMHVAAYVEQLGRTHSKPTVKQYLAAIRMLFDWLVTGHIMETNPAHAVRGPKHSVRKGKTSVLSADEMRELLAAIDTTSLLGLRDRALIALMGYTFARVGAATGMKVGDFYVQKRRGWVRLHEKGGKVTELPCHHNLDQYLEEWIAASGLGTEPEAPLFPTLRHGRLTDRTPLPQANVHMMIQRRARAAGLRTKISAHSFRATGITTYLQNGGKLEIAQQMAGHESARTTGLYDRRSDEVALDEVERITF</sequence>
<evidence type="ECO:0000313" key="9">
    <source>
        <dbReference type="Proteomes" id="UP000540989"/>
    </source>
</evidence>
<dbReference type="InterPro" id="IPR044068">
    <property type="entry name" value="CB"/>
</dbReference>
<comment type="caution">
    <text evidence="8">The sequence shown here is derived from an EMBL/GenBank/DDBJ whole genome shotgun (WGS) entry which is preliminary data.</text>
</comment>
<protein>
    <submittedName>
        <fullName evidence="8">Site-specific recombinase XerD</fullName>
    </submittedName>
</protein>
<dbReference type="PROSITE" id="PS51900">
    <property type="entry name" value="CB"/>
    <property type="match status" value="1"/>
</dbReference>
<reference evidence="8 9" key="1">
    <citation type="submission" date="2020-08" db="EMBL/GenBank/DDBJ databases">
        <title>Genomic Encyclopedia of Type Strains, Phase IV (KMG-V): Genome sequencing to study the core and pangenomes of soil and plant-associated prokaryotes.</title>
        <authorList>
            <person name="Whitman W."/>
        </authorList>
    </citation>
    <scope>NUCLEOTIDE SEQUENCE [LARGE SCALE GENOMIC DNA]</scope>
    <source>
        <strain evidence="8 9">M8UP14</strain>
    </source>
</reference>
<name>A0A7W7ZJZ0_9BACT</name>
<dbReference type="Proteomes" id="UP000540989">
    <property type="component" value="Unassembled WGS sequence"/>
</dbReference>
<dbReference type="Gene3D" id="1.10.150.130">
    <property type="match status" value="1"/>
</dbReference>
<dbReference type="GO" id="GO:0003677">
    <property type="term" value="F:DNA binding"/>
    <property type="evidence" value="ECO:0007669"/>
    <property type="project" value="UniProtKB-UniRule"/>
</dbReference>
<evidence type="ECO:0000256" key="5">
    <source>
        <dbReference type="PROSITE-ProRule" id="PRU01248"/>
    </source>
</evidence>
<dbReference type="Gene3D" id="1.10.443.10">
    <property type="entry name" value="Intergrase catalytic core"/>
    <property type="match status" value="1"/>
</dbReference>
<dbReference type="InterPro" id="IPR004107">
    <property type="entry name" value="Integrase_SAM-like_N"/>
</dbReference>
<accession>A0A7W7ZJZ0</accession>
<keyword evidence="3 5" id="KW-0238">DNA-binding</keyword>
<dbReference type="SUPFAM" id="SSF56349">
    <property type="entry name" value="DNA breaking-rejoining enzymes"/>
    <property type="match status" value="1"/>
</dbReference>
<dbReference type="PANTHER" id="PTHR30349">
    <property type="entry name" value="PHAGE INTEGRASE-RELATED"/>
    <property type="match status" value="1"/>
</dbReference>
<evidence type="ECO:0000313" key="8">
    <source>
        <dbReference type="EMBL" id="MBB5061314.1"/>
    </source>
</evidence>
<keyword evidence="9" id="KW-1185">Reference proteome</keyword>
<evidence type="ECO:0000256" key="2">
    <source>
        <dbReference type="ARBA" id="ARBA00022908"/>
    </source>
</evidence>
<dbReference type="RefSeq" id="WP_246410420.1">
    <property type="nucleotide sequence ID" value="NZ_JACHIP010000036.1"/>
</dbReference>
<dbReference type="EMBL" id="JACHIP010000036">
    <property type="protein sequence ID" value="MBB5061314.1"/>
    <property type="molecule type" value="Genomic_DNA"/>
</dbReference>
<dbReference type="PANTHER" id="PTHR30349:SF41">
    <property type="entry name" value="INTEGRASE_RECOMBINASE PROTEIN MJ0367-RELATED"/>
    <property type="match status" value="1"/>
</dbReference>
<evidence type="ECO:0000259" key="7">
    <source>
        <dbReference type="PROSITE" id="PS51900"/>
    </source>
</evidence>
<dbReference type="InterPro" id="IPR050090">
    <property type="entry name" value="Tyrosine_recombinase_XerCD"/>
</dbReference>
<dbReference type="AlphaFoldDB" id="A0A7W7ZJZ0"/>
<dbReference type="GO" id="GO:0015074">
    <property type="term" value="P:DNA integration"/>
    <property type="evidence" value="ECO:0007669"/>
    <property type="project" value="UniProtKB-KW"/>
</dbReference>
<keyword evidence="2" id="KW-0229">DNA integration</keyword>
<comment type="similarity">
    <text evidence="1">Belongs to the 'phage' integrase family.</text>
</comment>
<feature type="domain" description="Tyr recombinase" evidence="6">
    <location>
        <begin position="133"/>
        <end position="322"/>
    </location>
</feature>
<dbReference type="InterPro" id="IPR002104">
    <property type="entry name" value="Integrase_catalytic"/>
</dbReference>
<evidence type="ECO:0000259" key="6">
    <source>
        <dbReference type="PROSITE" id="PS51898"/>
    </source>
</evidence>
<dbReference type="Pfam" id="PF13495">
    <property type="entry name" value="Phage_int_SAM_4"/>
    <property type="match status" value="1"/>
</dbReference>